<dbReference type="AlphaFoldDB" id="A0A5M9M814"/>
<dbReference type="VEuPathDB" id="FungiDB:EYZ11_012179"/>
<dbReference type="OrthoDB" id="4771706at2759"/>
<sequence>MEKITLLSAPKTLPLGSAPADEVRTYITQLLVKNNDVPVDIAEKYASKWEIGQFSQLTQASEEALQRIFGDNVGLCVYIALQEALREDISKVLDKRPSAIISSYAATASTLILASFLLLFFLPELGLQAKRGNIILYCLLAPGIFTSFEGY</sequence>
<gene>
    <name evidence="2" type="ORF">ATNIH1004_010675</name>
</gene>
<keyword evidence="1" id="KW-0472">Membrane</keyword>
<dbReference type="Proteomes" id="UP000324241">
    <property type="component" value="Unassembled WGS sequence"/>
</dbReference>
<proteinExistence type="predicted"/>
<reference evidence="2 3" key="1">
    <citation type="submission" date="2019-08" db="EMBL/GenBank/DDBJ databases">
        <title>The genome sequence of a newly discovered highly antifungal drug resistant Aspergillus species, Aspergillus tanneri NIH 1004.</title>
        <authorList>
            <person name="Mounaud S."/>
            <person name="Singh I."/>
            <person name="Joardar V."/>
            <person name="Pakala S."/>
            <person name="Pakala S."/>
            <person name="Venepally P."/>
            <person name="Chung J.K."/>
            <person name="Losada L."/>
            <person name="Nierman W.C."/>
        </authorList>
    </citation>
    <scope>NUCLEOTIDE SEQUENCE [LARGE SCALE GENOMIC DNA]</scope>
    <source>
        <strain evidence="2 3">NIH1004</strain>
    </source>
</reference>
<dbReference type="GeneID" id="54333376"/>
<protein>
    <submittedName>
        <fullName evidence="2">Uncharacterized protein</fullName>
    </submittedName>
</protein>
<evidence type="ECO:0000313" key="2">
    <source>
        <dbReference type="EMBL" id="KAA8641736.1"/>
    </source>
</evidence>
<feature type="transmembrane region" description="Helical" evidence="1">
    <location>
        <begin position="99"/>
        <end position="122"/>
    </location>
</feature>
<name>A0A5M9M814_9EURO</name>
<evidence type="ECO:0000313" key="3">
    <source>
        <dbReference type="Proteomes" id="UP000324241"/>
    </source>
</evidence>
<comment type="caution">
    <text evidence="2">The sequence shown here is derived from an EMBL/GenBank/DDBJ whole genome shotgun (WGS) entry which is preliminary data.</text>
</comment>
<dbReference type="EMBL" id="QUQM01000008">
    <property type="protein sequence ID" value="KAA8641736.1"/>
    <property type="molecule type" value="Genomic_DNA"/>
</dbReference>
<dbReference type="RefSeq" id="XP_033421098.1">
    <property type="nucleotide sequence ID" value="XM_033575243.1"/>
</dbReference>
<organism evidence="2 3">
    <name type="scientific">Aspergillus tanneri</name>
    <dbReference type="NCBI Taxonomy" id="1220188"/>
    <lineage>
        <taxon>Eukaryota</taxon>
        <taxon>Fungi</taxon>
        <taxon>Dikarya</taxon>
        <taxon>Ascomycota</taxon>
        <taxon>Pezizomycotina</taxon>
        <taxon>Eurotiomycetes</taxon>
        <taxon>Eurotiomycetidae</taxon>
        <taxon>Eurotiales</taxon>
        <taxon>Aspergillaceae</taxon>
        <taxon>Aspergillus</taxon>
        <taxon>Aspergillus subgen. Circumdati</taxon>
    </lineage>
</organism>
<evidence type="ECO:0000256" key="1">
    <source>
        <dbReference type="SAM" id="Phobius"/>
    </source>
</evidence>
<keyword evidence="1" id="KW-0812">Transmembrane</keyword>
<keyword evidence="1" id="KW-1133">Transmembrane helix</keyword>
<accession>A0A5M9M814</accession>